<evidence type="ECO:0000313" key="3">
    <source>
        <dbReference type="Proteomes" id="UP000242519"/>
    </source>
</evidence>
<proteinExistence type="predicted"/>
<dbReference type="InParanoid" id="A0A218YTL2"/>
<feature type="region of interest" description="Disordered" evidence="1">
    <location>
        <begin position="1"/>
        <end position="102"/>
    </location>
</feature>
<comment type="caution">
    <text evidence="2">The sequence shown here is derived from an EMBL/GenBank/DDBJ whole genome shotgun (WGS) entry which is preliminary data.</text>
</comment>
<keyword evidence="3" id="KW-1185">Reference proteome</keyword>
<dbReference type="AlphaFoldDB" id="A0A218YTL2"/>
<dbReference type="Proteomes" id="UP000242519">
    <property type="component" value="Unassembled WGS sequence"/>
</dbReference>
<dbReference type="EMBL" id="MZNU01000384">
    <property type="protein sequence ID" value="OWO98635.1"/>
    <property type="molecule type" value="Genomic_DNA"/>
</dbReference>
<evidence type="ECO:0000256" key="1">
    <source>
        <dbReference type="SAM" id="MobiDB-lite"/>
    </source>
</evidence>
<protein>
    <submittedName>
        <fullName evidence="2">Uncharacterized protein</fullName>
    </submittedName>
</protein>
<organism evidence="2 3">
    <name type="scientific">Diplocarpon coronariae</name>
    <dbReference type="NCBI Taxonomy" id="2795749"/>
    <lineage>
        <taxon>Eukaryota</taxon>
        <taxon>Fungi</taxon>
        <taxon>Dikarya</taxon>
        <taxon>Ascomycota</taxon>
        <taxon>Pezizomycotina</taxon>
        <taxon>Leotiomycetes</taxon>
        <taxon>Helotiales</taxon>
        <taxon>Drepanopezizaceae</taxon>
        <taxon>Diplocarpon</taxon>
    </lineage>
</organism>
<feature type="compositionally biased region" description="Basic and acidic residues" evidence="1">
    <location>
        <begin position="30"/>
        <end position="43"/>
    </location>
</feature>
<gene>
    <name evidence="2" type="ORF">B2J93_5792</name>
</gene>
<sequence length="285" mass="30290">MERTRRIRGGGGDAEVRGGAFSGRYRLAGLRHDSPREALDRPIVRQTAAAGSWRPVNAPERRIPPRTPPHDGRRSDGPGAGKRRAKRERGKSELTRRVPTCQERVLKPPSQHLTRDPSPTRVWAEVSSEAGFGGGRAAAGHGTIAGGATTAGLTCVCRARPAFRRCLSGRLRRRPGEQQLRGRLNLAGPLSPLPEAVFSGNPPRRGPSHGASRAIGSQPLRGEAGHVTCGAGRLCSSRAGTTPPIRAASRVCPATRPLPGGFSSHVAGIRQACAGWSSVYLPHRD</sequence>
<evidence type="ECO:0000313" key="2">
    <source>
        <dbReference type="EMBL" id="OWO98635.1"/>
    </source>
</evidence>
<feature type="region of interest" description="Disordered" evidence="1">
    <location>
        <begin position="198"/>
        <end position="219"/>
    </location>
</feature>
<name>A0A218YTL2_9HELO</name>
<feature type="compositionally biased region" description="Basic and acidic residues" evidence="1">
    <location>
        <begin position="59"/>
        <end position="76"/>
    </location>
</feature>
<reference evidence="2 3" key="1">
    <citation type="submission" date="2017-04" db="EMBL/GenBank/DDBJ databases">
        <title>Draft genome sequence of Marssonina coronaria NL1: causal agent of apple blotch.</title>
        <authorList>
            <person name="Cheng Q."/>
        </authorList>
    </citation>
    <scope>NUCLEOTIDE SEQUENCE [LARGE SCALE GENOMIC DNA]</scope>
    <source>
        <strain evidence="2 3">NL1</strain>
    </source>
</reference>
<accession>A0A218YTL2</accession>